<dbReference type="InterPro" id="IPR036388">
    <property type="entry name" value="WH-like_DNA-bd_sf"/>
</dbReference>
<dbReference type="Gene3D" id="1.10.10.10">
    <property type="entry name" value="Winged helix-like DNA-binding domain superfamily/Winged helix DNA-binding domain"/>
    <property type="match status" value="1"/>
</dbReference>
<dbReference type="GO" id="GO:0006355">
    <property type="term" value="P:regulation of DNA-templated transcription"/>
    <property type="evidence" value="ECO:0007669"/>
    <property type="project" value="InterPro"/>
</dbReference>
<dbReference type="OrthoDB" id="773337at2"/>
<dbReference type="InterPro" id="IPR000792">
    <property type="entry name" value="Tscrpt_reg_LuxR_C"/>
</dbReference>
<reference evidence="2 3" key="1">
    <citation type="submission" date="2019-02" db="EMBL/GenBank/DDBJ databases">
        <title>Pedobacter sp. RP-3-11 sp. nov., isolated from Arctic soil.</title>
        <authorList>
            <person name="Dahal R.H."/>
        </authorList>
    </citation>
    <scope>NUCLEOTIDE SEQUENCE [LARGE SCALE GENOMIC DNA]</scope>
    <source>
        <strain evidence="2 3">RP-3-11</strain>
    </source>
</reference>
<organism evidence="2 3">
    <name type="scientific">Pedobacter frigidisoli</name>
    <dbReference type="NCBI Taxonomy" id="2530455"/>
    <lineage>
        <taxon>Bacteria</taxon>
        <taxon>Pseudomonadati</taxon>
        <taxon>Bacteroidota</taxon>
        <taxon>Sphingobacteriia</taxon>
        <taxon>Sphingobacteriales</taxon>
        <taxon>Sphingobacteriaceae</taxon>
        <taxon>Pedobacter</taxon>
    </lineage>
</organism>
<feature type="domain" description="HTH luxR-type" evidence="1">
    <location>
        <begin position="6"/>
        <end position="71"/>
    </location>
</feature>
<gene>
    <name evidence="2" type="ORF">EZ449_13700</name>
</gene>
<proteinExistence type="predicted"/>
<comment type="caution">
    <text evidence="2">The sequence shown here is derived from an EMBL/GenBank/DDBJ whole genome shotgun (WGS) entry which is preliminary data.</text>
</comment>
<dbReference type="PRINTS" id="PR00038">
    <property type="entry name" value="HTHLUXR"/>
</dbReference>
<dbReference type="AlphaFoldDB" id="A0A4R0NYR7"/>
<name>A0A4R0NYR7_9SPHI</name>
<dbReference type="RefSeq" id="WP_131559718.1">
    <property type="nucleotide sequence ID" value="NZ_SJSN01000010.1"/>
</dbReference>
<protein>
    <submittedName>
        <fullName evidence="2">Response regulator transcription factor</fullName>
    </submittedName>
</protein>
<dbReference type="Proteomes" id="UP000291485">
    <property type="component" value="Unassembled WGS sequence"/>
</dbReference>
<evidence type="ECO:0000259" key="1">
    <source>
        <dbReference type="PROSITE" id="PS50043"/>
    </source>
</evidence>
<sequence>MENNIPPDAVNKLSDKLEQVLILVAEGATNAEIGEKLFLSKRTIEKLRADLIIITRTRNTASLITFAFRNGLIV</sequence>
<dbReference type="Pfam" id="PF00196">
    <property type="entry name" value="GerE"/>
    <property type="match status" value="1"/>
</dbReference>
<keyword evidence="3" id="KW-1185">Reference proteome</keyword>
<dbReference type="InterPro" id="IPR016032">
    <property type="entry name" value="Sig_transdc_resp-reg_C-effctor"/>
</dbReference>
<dbReference type="PROSITE" id="PS50043">
    <property type="entry name" value="HTH_LUXR_2"/>
    <property type="match status" value="1"/>
</dbReference>
<dbReference type="SUPFAM" id="SSF46894">
    <property type="entry name" value="C-terminal effector domain of the bipartite response regulators"/>
    <property type="match status" value="1"/>
</dbReference>
<dbReference type="EMBL" id="SJSN01000010">
    <property type="protein sequence ID" value="TCD07590.1"/>
    <property type="molecule type" value="Genomic_DNA"/>
</dbReference>
<evidence type="ECO:0000313" key="3">
    <source>
        <dbReference type="Proteomes" id="UP000291485"/>
    </source>
</evidence>
<dbReference type="SMART" id="SM00421">
    <property type="entry name" value="HTH_LUXR"/>
    <property type="match status" value="1"/>
</dbReference>
<evidence type="ECO:0000313" key="2">
    <source>
        <dbReference type="EMBL" id="TCD07590.1"/>
    </source>
</evidence>
<dbReference type="GO" id="GO:0003677">
    <property type="term" value="F:DNA binding"/>
    <property type="evidence" value="ECO:0007669"/>
    <property type="project" value="InterPro"/>
</dbReference>
<accession>A0A4R0NYR7</accession>